<evidence type="ECO:0000313" key="2">
    <source>
        <dbReference type="Proteomes" id="UP001596158"/>
    </source>
</evidence>
<dbReference type="Proteomes" id="UP001596158">
    <property type="component" value="Unassembled WGS sequence"/>
</dbReference>
<name>A0ABW1RR14_9LACO</name>
<protein>
    <submittedName>
        <fullName evidence="1">DUF262 domain-containing protein</fullName>
    </submittedName>
</protein>
<sequence>MAMENTESITVGSLDEAIDSFNEKNWEFDDNIRAKLEEIFSEDEGDVLEVFDIKVSTENRSYNELADMFKENDIRIPDVQRKFVWDTNKCSKLIGE</sequence>
<comment type="caution">
    <text evidence="1">The sequence shown here is derived from an EMBL/GenBank/DDBJ whole genome shotgun (WGS) entry which is preliminary data.</text>
</comment>
<dbReference type="EMBL" id="JBHSSG010000004">
    <property type="protein sequence ID" value="MFC6177859.1"/>
    <property type="molecule type" value="Genomic_DNA"/>
</dbReference>
<keyword evidence="2" id="KW-1185">Reference proteome</keyword>
<dbReference type="RefSeq" id="WP_137600815.1">
    <property type="nucleotide sequence ID" value="NZ_BJDT01000008.1"/>
</dbReference>
<reference evidence="2" key="1">
    <citation type="journal article" date="2019" name="Int. J. Syst. Evol. Microbiol.">
        <title>The Global Catalogue of Microorganisms (GCM) 10K type strain sequencing project: providing services to taxonomists for standard genome sequencing and annotation.</title>
        <authorList>
            <consortium name="The Broad Institute Genomics Platform"/>
            <consortium name="The Broad Institute Genome Sequencing Center for Infectious Disease"/>
            <person name="Wu L."/>
            <person name="Ma J."/>
        </authorList>
    </citation>
    <scope>NUCLEOTIDE SEQUENCE [LARGE SCALE GENOMIC DNA]</scope>
    <source>
        <strain evidence="2">CCM 8924</strain>
    </source>
</reference>
<organism evidence="1 2">
    <name type="scientific">Weissella sagaensis</name>
    <dbReference type="NCBI Taxonomy" id="2559928"/>
    <lineage>
        <taxon>Bacteria</taxon>
        <taxon>Bacillati</taxon>
        <taxon>Bacillota</taxon>
        <taxon>Bacilli</taxon>
        <taxon>Lactobacillales</taxon>
        <taxon>Lactobacillaceae</taxon>
        <taxon>Weissella</taxon>
    </lineage>
</organism>
<evidence type="ECO:0000313" key="1">
    <source>
        <dbReference type="EMBL" id="MFC6177859.1"/>
    </source>
</evidence>
<proteinExistence type="predicted"/>
<accession>A0ABW1RR14</accession>
<gene>
    <name evidence="1" type="ORF">ACFQGR_00300</name>
</gene>